<dbReference type="RefSeq" id="XP_060123067.1">
    <property type="nucleotide sequence ID" value="XM_060267084.1"/>
</dbReference>
<evidence type="ECO:0000256" key="13">
    <source>
        <dbReference type="ARBA" id="ARBA00023136"/>
    </source>
</evidence>
<dbReference type="Pfam" id="PF01522">
    <property type="entry name" value="Polysacc_deac_1"/>
    <property type="match status" value="1"/>
</dbReference>
<keyword evidence="8" id="KW-0336">GPI-anchor</keyword>
<dbReference type="FunFam" id="3.20.20.370:FF:000004">
    <property type="entry name" value="Related to Chitin deacetylase"/>
    <property type="match status" value="1"/>
</dbReference>
<evidence type="ECO:0000256" key="16">
    <source>
        <dbReference type="ARBA" id="ARBA00023285"/>
    </source>
</evidence>
<name>A0AAF0JBE4_9BASI</name>
<keyword evidence="10" id="KW-0732">Signal</keyword>
<comment type="subcellular location">
    <subcellularLocation>
        <location evidence="3">Cell membrane</location>
        <topology evidence="3">Lipid-anchor</topology>
        <topology evidence="3">GPI-anchor</topology>
    </subcellularLocation>
    <subcellularLocation>
        <location evidence="2">Secreted</location>
        <location evidence="2">Cell wall</location>
    </subcellularLocation>
</comment>
<evidence type="ECO:0000256" key="20">
    <source>
        <dbReference type="ARBA" id="ARBA00024056"/>
    </source>
</evidence>
<keyword evidence="19" id="KW-0624">Polysaccharide degradation</keyword>
<dbReference type="GeneID" id="85226807"/>
<keyword evidence="17" id="KW-0449">Lipoprotein</keyword>
<evidence type="ECO:0000256" key="8">
    <source>
        <dbReference type="ARBA" id="ARBA00022622"/>
    </source>
</evidence>
<feature type="region of interest" description="Disordered" evidence="22">
    <location>
        <begin position="56"/>
        <end position="76"/>
    </location>
</feature>
<feature type="region of interest" description="Disordered" evidence="22">
    <location>
        <begin position="1"/>
        <end position="33"/>
    </location>
</feature>
<evidence type="ECO:0000256" key="10">
    <source>
        <dbReference type="ARBA" id="ARBA00022729"/>
    </source>
</evidence>
<comment type="cofactor">
    <cofactor evidence="1">
        <name>Co(2+)</name>
        <dbReference type="ChEBI" id="CHEBI:48828"/>
    </cofactor>
</comment>
<keyword evidence="9" id="KW-0479">Metal-binding</keyword>
<feature type="region of interest" description="Disordered" evidence="22">
    <location>
        <begin position="354"/>
        <end position="412"/>
    </location>
</feature>
<dbReference type="SUPFAM" id="SSF88713">
    <property type="entry name" value="Glycoside hydrolase/deacetylase"/>
    <property type="match status" value="1"/>
</dbReference>
<dbReference type="GO" id="GO:0009272">
    <property type="term" value="P:fungal-type cell wall biogenesis"/>
    <property type="evidence" value="ECO:0007669"/>
    <property type="project" value="UniProtKB-ARBA"/>
</dbReference>
<evidence type="ECO:0000259" key="23">
    <source>
        <dbReference type="PROSITE" id="PS51677"/>
    </source>
</evidence>
<dbReference type="Gene3D" id="3.50.50.60">
    <property type="entry name" value="FAD/NAD(P)-binding domain"/>
    <property type="match status" value="1"/>
</dbReference>
<gene>
    <name evidence="24" type="ORF">MJAP1_003156</name>
</gene>
<evidence type="ECO:0000256" key="15">
    <source>
        <dbReference type="ARBA" id="ARBA00023277"/>
    </source>
</evidence>
<dbReference type="PROSITE" id="PS51677">
    <property type="entry name" value="NODB"/>
    <property type="match status" value="1"/>
</dbReference>
<feature type="compositionally biased region" description="Low complexity" evidence="22">
    <location>
        <begin position="365"/>
        <end position="397"/>
    </location>
</feature>
<dbReference type="PANTHER" id="PTHR10587">
    <property type="entry name" value="GLYCOSYL TRANSFERASE-RELATED"/>
    <property type="match status" value="1"/>
</dbReference>
<keyword evidence="25" id="KW-1185">Reference proteome</keyword>
<keyword evidence="16" id="KW-0170">Cobalt</keyword>
<keyword evidence="18" id="KW-0961">Cell wall biogenesis/degradation</keyword>
<dbReference type="Gene3D" id="3.20.20.370">
    <property type="entry name" value="Glycoside hydrolase/deacetylase"/>
    <property type="match status" value="1"/>
</dbReference>
<dbReference type="GO" id="GO:0006032">
    <property type="term" value="P:chitin catabolic process"/>
    <property type="evidence" value="ECO:0007669"/>
    <property type="project" value="UniProtKB-KW"/>
</dbReference>
<evidence type="ECO:0000256" key="22">
    <source>
        <dbReference type="SAM" id="MobiDB-lite"/>
    </source>
</evidence>
<keyword evidence="12" id="KW-0146">Chitin degradation</keyword>
<comment type="similarity">
    <text evidence="4">Belongs to the polysaccharide deacetylase family.</text>
</comment>
<evidence type="ECO:0000256" key="1">
    <source>
        <dbReference type="ARBA" id="ARBA00001941"/>
    </source>
</evidence>
<dbReference type="EMBL" id="CP119963">
    <property type="protein sequence ID" value="WFD40170.1"/>
    <property type="molecule type" value="Genomic_DNA"/>
</dbReference>
<dbReference type="GO" id="GO:0046872">
    <property type="term" value="F:metal ion binding"/>
    <property type="evidence" value="ECO:0007669"/>
    <property type="project" value="UniProtKB-KW"/>
</dbReference>
<dbReference type="InterPro" id="IPR002509">
    <property type="entry name" value="NODB_dom"/>
</dbReference>
<dbReference type="AlphaFoldDB" id="A0AAF0JBE4"/>
<dbReference type="GO" id="GO:0098552">
    <property type="term" value="C:side of membrane"/>
    <property type="evidence" value="ECO:0007669"/>
    <property type="project" value="UniProtKB-KW"/>
</dbReference>
<dbReference type="GO" id="GO:0005886">
    <property type="term" value="C:plasma membrane"/>
    <property type="evidence" value="ECO:0007669"/>
    <property type="project" value="UniProtKB-SubCell"/>
</dbReference>
<comment type="catalytic activity">
    <reaction evidence="21">
        <text>[(1-&gt;4)-N-acetyl-beta-D-glucosaminyl](n) + n H2O = chitosan + n acetate</text>
        <dbReference type="Rhea" id="RHEA:10464"/>
        <dbReference type="Rhea" id="RHEA-COMP:9593"/>
        <dbReference type="Rhea" id="RHEA-COMP:9597"/>
        <dbReference type="ChEBI" id="CHEBI:15377"/>
        <dbReference type="ChEBI" id="CHEBI:17029"/>
        <dbReference type="ChEBI" id="CHEBI:30089"/>
        <dbReference type="ChEBI" id="CHEBI:57704"/>
        <dbReference type="EC" id="3.5.1.41"/>
    </reaction>
    <physiologicalReaction direction="left-to-right" evidence="21">
        <dbReference type="Rhea" id="RHEA:10465"/>
    </physiologicalReaction>
</comment>
<evidence type="ECO:0000256" key="19">
    <source>
        <dbReference type="ARBA" id="ARBA00023326"/>
    </source>
</evidence>
<organism evidence="24 25">
    <name type="scientific">Malassezia japonica</name>
    <dbReference type="NCBI Taxonomy" id="223818"/>
    <lineage>
        <taxon>Eukaryota</taxon>
        <taxon>Fungi</taxon>
        <taxon>Dikarya</taxon>
        <taxon>Basidiomycota</taxon>
        <taxon>Ustilaginomycotina</taxon>
        <taxon>Malasseziomycetes</taxon>
        <taxon>Malasseziales</taxon>
        <taxon>Malasseziaceae</taxon>
        <taxon>Malassezia</taxon>
    </lineage>
</organism>
<dbReference type="InterPro" id="IPR036188">
    <property type="entry name" value="FAD/NAD-bd_sf"/>
</dbReference>
<keyword evidence="11" id="KW-0378">Hydrolase</keyword>
<proteinExistence type="inferred from homology"/>
<keyword evidence="5" id="KW-1003">Cell membrane</keyword>
<evidence type="ECO:0000256" key="12">
    <source>
        <dbReference type="ARBA" id="ARBA00023024"/>
    </source>
</evidence>
<dbReference type="InterPro" id="IPR050248">
    <property type="entry name" value="Polysacc_deacetylase_ArnD"/>
</dbReference>
<dbReference type="CDD" id="cd10952">
    <property type="entry name" value="CE4_MrCDA_like"/>
    <property type="match status" value="1"/>
</dbReference>
<sequence length="611" mass="67639">MAKVSDPTQECKEYGLPSSDALSKKYPGSGIAHLVDGDDEAHKVWNEIQQANVIPNDVPTKGATKGHYGISDQASDSYDNDKDPDCWWTATGCMKPKHKDLGPDVKDCPEPNTWGLTFDDGPNCSHNAFYDYLNKQKLKATLFYIGTNVIDLPLQAQRGFADGHDICVHTWSHRYMTTLSNEQVFAELYYTVRIIKDVIGVTTRCWRPPFGDVDDRVRSIANALGLRTIIWSDDTDDWNIIPDGNAATAKIDSNYQKIIDKQTQNKLDGKGVVVLTHELTENTMNEFMKEFPKIKKAYQNVIPLTACLNVTQPYVEDNYTYAVFSDFIKGNIMPKGLPDMNSMPINVASQIDITPENKQTGPGGFSSKSKPASSQSSGSGSKSSGSGSSSKGSSPSDGSEDKSANSSNGQNSAVATRTTIMTIANCFTNFLDKSALNSRESHVANLTTPGNDYHENGYASNELGREFEKSAMYDGLSGTSSLTNLDDWQIFYESDKTLALVGVPNHIIPFHFTHIQSRVIAFYWAGRMAELPRLDPTMRMTDPTKWTSVVNGTTEVKKGVVPVPHDADTPSEEAYLESKAPNDYDALVERVRQFVQDKELHEYEDQSRGWS</sequence>
<evidence type="ECO:0000256" key="9">
    <source>
        <dbReference type="ARBA" id="ARBA00022723"/>
    </source>
</evidence>
<evidence type="ECO:0000256" key="4">
    <source>
        <dbReference type="ARBA" id="ARBA00010973"/>
    </source>
</evidence>
<dbReference type="InterPro" id="IPR011330">
    <property type="entry name" value="Glyco_hydro/deAcase_b/a-brl"/>
</dbReference>
<dbReference type="EC" id="3.5.1.41" evidence="20"/>
<dbReference type="GO" id="GO:0071555">
    <property type="term" value="P:cell wall organization"/>
    <property type="evidence" value="ECO:0007669"/>
    <property type="project" value="UniProtKB-KW"/>
</dbReference>
<evidence type="ECO:0000256" key="11">
    <source>
        <dbReference type="ARBA" id="ARBA00022801"/>
    </source>
</evidence>
<evidence type="ECO:0000256" key="14">
    <source>
        <dbReference type="ARBA" id="ARBA00023180"/>
    </source>
</evidence>
<evidence type="ECO:0000313" key="24">
    <source>
        <dbReference type="EMBL" id="WFD40170.1"/>
    </source>
</evidence>
<keyword evidence="7" id="KW-0964">Secreted</keyword>
<protein>
    <recommendedName>
        <fullName evidence="20">chitin deacetylase</fullName>
        <ecNumber evidence="20">3.5.1.41</ecNumber>
    </recommendedName>
</protein>
<evidence type="ECO:0000256" key="5">
    <source>
        <dbReference type="ARBA" id="ARBA00022475"/>
    </source>
</evidence>
<dbReference type="GO" id="GO:0004099">
    <property type="term" value="F:chitin deacetylase activity"/>
    <property type="evidence" value="ECO:0007669"/>
    <property type="project" value="UniProtKB-EC"/>
</dbReference>
<evidence type="ECO:0000256" key="2">
    <source>
        <dbReference type="ARBA" id="ARBA00004191"/>
    </source>
</evidence>
<evidence type="ECO:0000313" key="25">
    <source>
        <dbReference type="Proteomes" id="UP001217754"/>
    </source>
</evidence>
<evidence type="ECO:0000256" key="18">
    <source>
        <dbReference type="ARBA" id="ARBA00023316"/>
    </source>
</evidence>
<reference evidence="24" key="1">
    <citation type="submission" date="2023-03" db="EMBL/GenBank/DDBJ databases">
        <title>Mating type loci evolution in Malassezia.</title>
        <authorList>
            <person name="Coelho M.A."/>
        </authorList>
    </citation>
    <scope>NUCLEOTIDE SEQUENCE</scope>
    <source>
        <strain evidence="24">CBS 9431</strain>
    </source>
</reference>
<feature type="domain" description="NodB homology" evidence="23">
    <location>
        <begin position="112"/>
        <end position="307"/>
    </location>
</feature>
<dbReference type="Proteomes" id="UP001217754">
    <property type="component" value="Chromosome 6"/>
</dbReference>
<evidence type="ECO:0000256" key="17">
    <source>
        <dbReference type="ARBA" id="ARBA00023288"/>
    </source>
</evidence>
<keyword evidence="15" id="KW-0119">Carbohydrate metabolism</keyword>
<dbReference type="PANTHER" id="PTHR10587:SF98">
    <property type="entry name" value="CHITIN DEACETYLASE"/>
    <property type="match status" value="1"/>
</dbReference>
<keyword evidence="6" id="KW-0134">Cell wall</keyword>
<evidence type="ECO:0000256" key="6">
    <source>
        <dbReference type="ARBA" id="ARBA00022512"/>
    </source>
</evidence>
<keyword evidence="14" id="KW-0325">Glycoprotein</keyword>
<accession>A0AAF0JBE4</accession>
<dbReference type="GO" id="GO:0000272">
    <property type="term" value="P:polysaccharide catabolic process"/>
    <property type="evidence" value="ECO:0007669"/>
    <property type="project" value="UniProtKB-KW"/>
</dbReference>
<evidence type="ECO:0000256" key="3">
    <source>
        <dbReference type="ARBA" id="ARBA00004609"/>
    </source>
</evidence>
<evidence type="ECO:0000256" key="7">
    <source>
        <dbReference type="ARBA" id="ARBA00022525"/>
    </source>
</evidence>
<keyword evidence="13" id="KW-0472">Membrane</keyword>
<evidence type="ECO:0000256" key="21">
    <source>
        <dbReference type="ARBA" id="ARBA00048494"/>
    </source>
</evidence>